<name>A0A6A4PZ75_LUPAL</name>
<evidence type="ECO:0000256" key="1">
    <source>
        <dbReference type="SAM" id="Phobius"/>
    </source>
</evidence>
<dbReference type="EMBL" id="WOCE01000009">
    <property type="protein sequence ID" value="KAE9606830.1"/>
    <property type="molecule type" value="Genomic_DNA"/>
</dbReference>
<keyword evidence="1" id="KW-1133">Transmembrane helix</keyword>
<evidence type="ECO:0000313" key="2">
    <source>
        <dbReference type="EMBL" id="KAE9606830.1"/>
    </source>
</evidence>
<sequence>MFEGDTFACPHKSIKILKINCKLQRLSCKGMYQLVFVFTWLVNYLFPFHL</sequence>
<keyword evidence="1" id="KW-0472">Membrane</keyword>
<dbReference type="Proteomes" id="UP000447434">
    <property type="component" value="Chromosome 9"/>
</dbReference>
<feature type="transmembrane region" description="Helical" evidence="1">
    <location>
        <begin position="30"/>
        <end position="46"/>
    </location>
</feature>
<reference evidence="3" key="1">
    <citation type="journal article" date="2020" name="Nat. Commun.">
        <title>Genome sequence of the cluster root forming white lupin.</title>
        <authorList>
            <person name="Hufnagel B."/>
            <person name="Marques A."/>
            <person name="Soriano A."/>
            <person name="Marques L."/>
            <person name="Divol F."/>
            <person name="Doumas P."/>
            <person name="Sallet E."/>
            <person name="Mancinotti D."/>
            <person name="Carrere S."/>
            <person name="Marande W."/>
            <person name="Arribat S."/>
            <person name="Keller J."/>
            <person name="Huneau C."/>
            <person name="Blein T."/>
            <person name="Aime D."/>
            <person name="Laguerre M."/>
            <person name="Taylor J."/>
            <person name="Schubert V."/>
            <person name="Nelson M."/>
            <person name="Geu-Flores F."/>
            <person name="Crespi M."/>
            <person name="Gallardo-Guerrero K."/>
            <person name="Delaux P.-M."/>
            <person name="Salse J."/>
            <person name="Berges H."/>
            <person name="Guyot R."/>
            <person name="Gouzy J."/>
            <person name="Peret B."/>
        </authorList>
    </citation>
    <scope>NUCLEOTIDE SEQUENCE [LARGE SCALE GENOMIC DNA]</scope>
    <source>
        <strain evidence="3">cv. Amiga</strain>
    </source>
</reference>
<comment type="caution">
    <text evidence="2">The sequence shown here is derived from an EMBL/GenBank/DDBJ whole genome shotgun (WGS) entry which is preliminary data.</text>
</comment>
<organism evidence="2 3">
    <name type="scientific">Lupinus albus</name>
    <name type="common">White lupine</name>
    <name type="synonym">Lupinus termis</name>
    <dbReference type="NCBI Taxonomy" id="3870"/>
    <lineage>
        <taxon>Eukaryota</taxon>
        <taxon>Viridiplantae</taxon>
        <taxon>Streptophyta</taxon>
        <taxon>Embryophyta</taxon>
        <taxon>Tracheophyta</taxon>
        <taxon>Spermatophyta</taxon>
        <taxon>Magnoliopsida</taxon>
        <taxon>eudicotyledons</taxon>
        <taxon>Gunneridae</taxon>
        <taxon>Pentapetalae</taxon>
        <taxon>rosids</taxon>
        <taxon>fabids</taxon>
        <taxon>Fabales</taxon>
        <taxon>Fabaceae</taxon>
        <taxon>Papilionoideae</taxon>
        <taxon>50 kb inversion clade</taxon>
        <taxon>genistoids sensu lato</taxon>
        <taxon>core genistoids</taxon>
        <taxon>Genisteae</taxon>
        <taxon>Lupinus</taxon>
    </lineage>
</organism>
<keyword evidence="3" id="KW-1185">Reference proteome</keyword>
<protein>
    <submittedName>
        <fullName evidence="2">Uncharacterized protein</fullName>
    </submittedName>
</protein>
<keyword evidence="1" id="KW-0812">Transmembrane</keyword>
<dbReference type="AlphaFoldDB" id="A0A6A4PZ75"/>
<gene>
    <name evidence="2" type="ORF">Lalb_Chr09g0323721</name>
</gene>
<proteinExistence type="predicted"/>
<accession>A0A6A4PZ75</accession>
<evidence type="ECO:0000313" key="3">
    <source>
        <dbReference type="Proteomes" id="UP000447434"/>
    </source>
</evidence>